<evidence type="ECO:0008006" key="3">
    <source>
        <dbReference type="Google" id="ProtNLM"/>
    </source>
</evidence>
<dbReference type="Proteomes" id="UP001044222">
    <property type="component" value="Unassembled WGS sequence"/>
</dbReference>
<name>A0A9D3S139_ANGAN</name>
<evidence type="ECO:0000313" key="2">
    <source>
        <dbReference type="Proteomes" id="UP001044222"/>
    </source>
</evidence>
<sequence length="66" mass="7598">MSGSTFYNYKSRLGAAWWCSSRFCFRRFTNINVGWPGSVHDARVLQNSTLFELAESGNLFPPAHYF</sequence>
<proteinExistence type="predicted"/>
<accession>A0A9D3S139</accession>
<dbReference type="AlphaFoldDB" id="A0A9D3S139"/>
<gene>
    <name evidence="1" type="ORF">ANANG_G00101030</name>
</gene>
<reference evidence="1" key="1">
    <citation type="submission" date="2021-01" db="EMBL/GenBank/DDBJ databases">
        <title>A chromosome-scale assembly of European eel, Anguilla anguilla.</title>
        <authorList>
            <person name="Henkel C."/>
            <person name="Jong-Raadsen S.A."/>
            <person name="Dufour S."/>
            <person name="Weltzien F.-A."/>
            <person name="Palstra A.P."/>
            <person name="Pelster B."/>
            <person name="Spaink H.P."/>
            <person name="Van Den Thillart G.E."/>
            <person name="Jansen H."/>
            <person name="Zahm M."/>
            <person name="Klopp C."/>
            <person name="Cedric C."/>
            <person name="Louis A."/>
            <person name="Berthelot C."/>
            <person name="Parey E."/>
            <person name="Roest Crollius H."/>
            <person name="Montfort J."/>
            <person name="Robinson-Rechavi M."/>
            <person name="Bucao C."/>
            <person name="Bouchez O."/>
            <person name="Gislard M."/>
            <person name="Lluch J."/>
            <person name="Milhes M."/>
            <person name="Lampietro C."/>
            <person name="Lopez Roques C."/>
            <person name="Donnadieu C."/>
            <person name="Braasch I."/>
            <person name="Desvignes T."/>
            <person name="Postlethwait J."/>
            <person name="Bobe J."/>
            <person name="Guiguen Y."/>
            <person name="Dirks R."/>
        </authorList>
    </citation>
    <scope>NUCLEOTIDE SEQUENCE</scope>
    <source>
        <strain evidence="1">Tag_6206</strain>
        <tissue evidence="1">Liver</tissue>
    </source>
</reference>
<keyword evidence="2" id="KW-1185">Reference proteome</keyword>
<comment type="caution">
    <text evidence="1">The sequence shown here is derived from an EMBL/GenBank/DDBJ whole genome shotgun (WGS) entry which is preliminary data.</text>
</comment>
<evidence type="ECO:0000313" key="1">
    <source>
        <dbReference type="EMBL" id="KAG5848651.1"/>
    </source>
</evidence>
<protein>
    <recommendedName>
        <fullName evidence="3">DDE Tnp4 domain-containing protein</fullName>
    </recommendedName>
</protein>
<dbReference type="EMBL" id="JAFIRN010000005">
    <property type="protein sequence ID" value="KAG5848651.1"/>
    <property type="molecule type" value="Genomic_DNA"/>
</dbReference>
<organism evidence="1 2">
    <name type="scientific">Anguilla anguilla</name>
    <name type="common">European freshwater eel</name>
    <name type="synonym">Muraena anguilla</name>
    <dbReference type="NCBI Taxonomy" id="7936"/>
    <lineage>
        <taxon>Eukaryota</taxon>
        <taxon>Metazoa</taxon>
        <taxon>Chordata</taxon>
        <taxon>Craniata</taxon>
        <taxon>Vertebrata</taxon>
        <taxon>Euteleostomi</taxon>
        <taxon>Actinopterygii</taxon>
        <taxon>Neopterygii</taxon>
        <taxon>Teleostei</taxon>
        <taxon>Anguilliformes</taxon>
        <taxon>Anguillidae</taxon>
        <taxon>Anguilla</taxon>
    </lineage>
</organism>